<comment type="caution">
    <text evidence="8">The sequence shown here is derived from an EMBL/GenBank/DDBJ whole genome shotgun (WGS) entry which is preliminary data.</text>
</comment>
<accession>A0ABU3KI24</accession>
<keyword evidence="9" id="KW-1185">Reference proteome</keyword>
<name>A0ABU3KI24_9BURK</name>
<comment type="similarity">
    <text evidence="6">Belongs to the binding-protein-dependent transport system permease family.</text>
</comment>
<feature type="transmembrane region" description="Helical" evidence="6">
    <location>
        <begin position="117"/>
        <end position="137"/>
    </location>
</feature>
<dbReference type="Gene3D" id="1.10.3720.10">
    <property type="entry name" value="MetI-like"/>
    <property type="match status" value="1"/>
</dbReference>
<gene>
    <name evidence="8" type="ORF">RAE19_01485</name>
</gene>
<dbReference type="RefSeq" id="WP_313873251.1">
    <property type="nucleotide sequence ID" value="NZ_JAVBIK010000001.1"/>
</dbReference>
<dbReference type="InterPro" id="IPR051204">
    <property type="entry name" value="ABC_transp_perm/SBD"/>
</dbReference>
<protein>
    <submittedName>
        <fullName evidence="8">ABC transporter permease</fullName>
    </submittedName>
</protein>
<dbReference type="SUPFAM" id="SSF161098">
    <property type="entry name" value="MetI-like"/>
    <property type="match status" value="1"/>
</dbReference>
<dbReference type="InterPro" id="IPR035906">
    <property type="entry name" value="MetI-like_sf"/>
</dbReference>
<comment type="subcellular location">
    <subcellularLocation>
        <location evidence="1 6">Cell membrane</location>
        <topology evidence="1 6">Multi-pass membrane protein</topology>
    </subcellularLocation>
</comment>
<evidence type="ECO:0000256" key="6">
    <source>
        <dbReference type="RuleBase" id="RU363032"/>
    </source>
</evidence>
<evidence type="ECO:0000256" key="5">
    <source>
        <dbReference type="ARBA" id="ARBA00023136"/>
    </source>
</evidence>
<feature type="transmembrane region" description="Helical" evidence="6">
    <location>
        <begin position="149"/>
        <end position="166"/>
    </location>
</feature>
<keyword evidence="3 6" id="KW-0812">Transmembrane</keyword>
<dbReference type="EMBL" id="JAVBIK010000001">
    <property type="protein sequence ID" value="MDT7517425.1"/>
    <property type="molecule type" value="Genomic_DNA"/>
</dbReference>
<keyword evidence="4 6" id="KW-1133">Transmembrane helix</keyword>
<dbReference type="Proteomes" id="UP001321700">
    <property type="component" value="Unassembled WGS sequence"/>
</dbReference>
<organism evidence="8 9">
    <name type="scientific">Rhodoferax potami</name>
    <dbReference type="NCBI Taxonomy" id="3068338"/>
    <lineage>
        <taxon>Bacteria</taxon>
        <taxon>Pseudomonadati</taxon>
        <taxon>Pseudomonadota</taxon>
        <taxon>Betaproteobacteria</taxon>
        <taxon>Burkholderiales</taxon>
        <taxon>Comamonadaceae</taxon>
        <taxon>Rhodoferax</taxon>
    </lineage>
</organism>
<dbReference type="InterPro" id="IPR000515">
    <property type="entry name" value="MetI-like"/>
</dbReference>
<feature type="transmembrane region" description="Helical" evidence="6">
    <location>
        <begin position="335"/>
        <end position="355"/>
    </location>
</feature>
<feature type="transmembrane region" description="Helical" evidence="6">
    <location>
        <begin position="12"/>
        <end position="32"/>
    </location>
</feature>
<feature type="transmembrane region" description="Helical" evidence="6">
    <location>
        <begin position="186"/>
        <end position="209"/>
    </location>
</feature>
<dbReference type="PROSITE" id="PS50928">
    <property type="entry name" value="ABC_TM1"/>
    <property type="match status" value="1"/>
</dbReference>
<dbReference type="Pfam" id="PF00528">
    <property type="entry name" value="BPD_transp_1"/>
    <property type="match status" value="1"/>
</dbReference>
<proteinExistence type="inferred from homology"/>
<feature type="transmembrane region" description="Helical" evidence="6">
    <location>
        <begin position="52"/>
        <end position="71"/>
    </location>
</feature>
<dbReference type="PANTHER" id="PTHR30177">
    <property type="entry name" value="GLYCINE BETAINE/L-PROLINE TRANSPORT SYSTEM PERMEASE PROTEIN PROW"/>
    <property type="match status" value="1"/>
</dbReference>
<feature type="domain" description="ABC transmembrane type-1" evidence="7">
    <location>
        <begin position="186"/>
        <end position="381"/>
    </location>
</feature>
<dbReference type="CDD" id="cd06261">
    <property type="entry name" value="TM_PBP2"/>
    <property type="match status" value="1"/>
</dbReference>
<feature type="transmembrane region" description="Helical" evidence="6">
    <location>
        <begin position="221"/>
        <end position="245"/>
    </location>
</feature>
<keyword evidence="5 6" id="KW-0472">Membrane</keyword>
<evidence type="ECO:0000256" key="3">
    <source>
        <dbReference type="ARBA" id="ARBA00022692"/>
    </source>
</evidence>
<evidence type="ECO:0000313" key="8">
    <source>
        <dbReference type="EMBL" id="MDT7517425.1"/>
    </source>
</evidence>
<dbReference type="PANTHER" id="PTHR30177:SF30">
    <property type="entry name" value="GLYCINE BETAINE UPTAKE SYSTEM PERMEASE PROTEIN YEHY"/>
    <property type="match status" value="1"/>
</dbReference>
<feature type="transmembrane region" description="Helical" evidence="6">
    <location>
        <begin position="78"/>
        <end position="97"/>
    </location>
</feature>
<evidence type="ECO:0000256" key="1">
    <source>
        <dbReference type="ARBA" id="ARBA00004651"/>
    </source>
</evidence>
<evidence type="ECO:0000256" key="4">
    <source>
        <dbReference type="ARBA" id="ARBA00022989"/>
    </source>
</evidence>
<reference evidence="8 9" key="1">
    <citation type="submission" date="2023-08" db="EMBL/GenBank/DDBJ databases">
        <title>Rhodoferax potami sp. nov. and Rhodoferax mekongensis sp. nov., isolated from the Mekong River in Thailand.</title>
        <authorList>
            <person name="Kitikhun S."/>
            <person name="Charoenyingcharoen P."/>
            <person name="Siriarchawattana P."/>
            <person name="Likhitrattanapisal S."/>
            <person name="Nilsakha T."/>
            <person name="Chanpet A."/>
            <person name="Rattanawaree P."/>
            <person name="Ingsriswang S."/>
        </authorList>
    </citation>
    <scope>NUCLEOTIDE SEQUENCE [LARGE SCALE GENOMIC DNA]</scope>
    <source>
        <strain evidence="8 9">TBRC 17660</strain>
    </source>
</reference>
<sequence length="393" mass="41094">MDTRPERWNPVLALCMALALGAAWGLPFVRVAPNRLLSGEPVFLWQWLPGTSAWVAAALALGLGVLCLALVQAHRRAVQASAALVLSAGLAALWLAAGHHASSVSLANQADNPLVRTSLGAGFWTLAALAWMAALDAVARLQLKTLPRLLLQSTLFAPLLLSLSAGQDLSIAKEYANQSDVFGPAIVRHLQIVLLAIAPAVVIGVPLAWRMTREPRLRETLLPVLNVIQTIPSIALFGLLMAPLAWLAVQAPMLGRLGISGVGLAPAVLALLLYALLPIVRSALAGLEQVPVATVTAARAMGMTPRQVLWHVELPLALPVLLIGLRTAVVQTTGLAAVTALVGAGGLGSIMFDGLFSAANELVMLGVIPIVLLALLADHFFKALGTLLETPAA</sequence>
<evidence type="ECO:0000256" key="2">
    <source>
        <dbReference type="ARBA" id="ARBA00022448"/>
    </source>
</evidence>
<feature type="transmembrane region" description="Helical" evidence="6">
    <location>
        <begin position="257"/>
        <end position="277"/>
    </location>
</feature>
<feature type="transmembrane region" description="Helical" evidence="6">
    <location>
        <begin position="362"/>
        <end position="381"/>
    </location>
</feature>
<evidence type="ECO:0000259" key="7">
    <source>
        <dbReference type="PROSITE" id="PS50928"/>
    </source>
</evidence>
<evidence type="ECO:0000313" key="9">
    <source>
        <dbReference type="Proteomes" id="UP001321700"/>
    </source>
</evidence>
<keyword evidence="2 6" id="KW-0813">Transport</keyword>
<feature type="transmembrane region" description="Helical" evidence="6">
    <location>
        <begin position="308"/>
        <end position="329"/>
    </location>
</feature>